<comment type="caution">
    <text evidence="2">The sequence shown here is derived from an EMBL/GenBank/DDBJ whole genome shotgun (WGS) entry which is preliminary data.</text>
</comment>
<dbReference type="Gene3D" id="3.90.1200.10">
    <property type="match status" value="1"/>
</dbReference>
<reference evidence="2" key="1">
    <citation type="submission" date="2022-12" db="EMBL/GenBank/DDBJ databases">
        <title>Chromosome-level genome assembly of the bean flower thrips Megalurothrips usitatus.</title>
        <authorList>
            <person name="Ma L."/>
            <person name="Liu Q."/>
            <person name="Li H."/>
            <person name="Cai W."/>
        </authorList>
    </citation>
    <scope>NUCLEOTIDE SEQUENCE</scope>
    <source>
        <strain evidence="2">Cailab_2022a</strain>
    </source>
</reference>
<protein>
    <recommendedName>
        <fullName evidence="1">CHK kinase-like domain-containing protein</fullName>
    </recommendedName>
</protein>
<dbReference type="InterPro" id="IPR011009">
    <property type="entry name" value="Kinase-like_dom_sf"/>
</dbReference>
<proteinExistence type="predicted"/>
<gene>
    <name evidence="2" type="ORF">ONE63_003931</name>
</gene>
<evidence type="ECO:0000313" key="2">
    <source>
        <dbReference type="EMBL" id="KAJ1520842.1"/>
    </source>
</evidence>
<dbReference type="Pfam" id="PF02958">
    <property type="entry name" value="EcKL"/>
    <property type="match status" value="1"/>
</dbReference>
<dbReference type="InterPro" id="IPR004119">
    <property type="entry name" value="EcKL"/>
</dbReference>
<keyword evidence="3" id="KW-1185">Reference proteome</keyword>
<organism evidence="2 3">
    <name type="scientific">Megalurothrips usitatus</name>
    <name type="common">bean blossom thrips</name>
    <dbReference type="NCBI Taxonomy" id="439358"/>
    <lineage>
        <taxon>Eukaryota</taxon>
        <taxon>Metazoa</taxon>
        <taxon>Ecdysozoa</taxon>
        <taxon>Arthropoda</taxon>
        <taxon>Hexapoda</taxon>
        <taxon>Insecta</taxon>
        <taxon>Pterygota</taxon>
        <taxon>Neoptera</taxon>
        <taxon>Paraneoptera</taxon>
        <taxon>Thysanoptera</taxon>
        <taxon>Terebrantia</taxon>
        <taxon>Thripoidea</taxon>
        <taxon>Thripidae</taxon>
        <taxon>Megalurothrips</taxon>
    </lineage>
</organism>
<dbReference type="EMBL" id="JAPTSV010000014">
    <property type="protein sequence ID" value="KAJ1520842.1"/>
    <property type="molecule type" value="Genomic_DNA"/>
</dbReference>
<dbReference type="PANTHER" id="PTHR11012">
    <property type="entry name" value="PROTEIN KINASE-LIKE DOMAIN-CONTAINING"/>
    <property type="match status" value="1"/>
</dbReference>
<dbReference type="SMART" id="SM00587">
    <property type="entry name" value="CHK"/>
    <property type="match status" value="1"/>
</dbReference>
<sequence length="405" mass="45660">MPVSESPASWLTPSLLEKVAGGPVRDFEAKPLGAGDNFASAALRVRLTAADGKVQNLIAKRPLPPEVVDVYYPIRESFDVEGRVYAEILPPVHELLRSVGRDRPPIAPRMVHREPEPEPSLFFEDISFQGFRLADRASSLDADHVRLVMRALARLHAAGSVLLHRQPALFDNLPRMVCEEHDTFVSGMLEKGMARFLRHAEQWPEELCRRTVAKLRRLEPGCKQRLFAAHRPDPQGFNVALHGDLWTGNMLFKYGQDGKPAEVRLIDYQISTWGSPCSDLMYFFPTVSGEVRLRRDDMLAEYHDELSACLRELSAPRVPTLAELQAEMRRRGFVEVMHTMGCTHIIMAPHSVGITFDNIVDLHTGDGPHPRDLALDQDAHKKVAKQFFAAWDREGLLDSLLEQDQ</sequence>
<name>A0AAV7X8H2_9NEOP</name>
<dbReference type="PANTHER" id="PTHR11012:SF56">
    <property type="entry name" value="CHK KINASE-LIKE DOMAIN-CONTAINING PROTEIN-RELATED"/>
    <property type="match status" value="1"/>
</dbReference>
<dbReference type="SUPFAM" id="SSF56112">
    <property type="entry name" value="Protein kinase-like (PK-like)"/>
    <property type="match status" value="1"/>
</dbReference>
<dbReference type="AlphaFoldDB" id="A0AAV7X8H2"/>
<accession>A0AAV7X8H2</accession>
<dbReference type="Proteomes" id="UP001075354">
    <property type="component" value="Chromosome 14"/>
</dbReference>
<evidence type="ECO:0000313" key="3">
    <source>
        <dbReference type="Proteomes" id="UP001075354"/>
    </source>
</evidence>
<evidence type="ECO:0000259" key="1">
    <source>
        <dbReference type="SMART" id="SM00587"/>
    </source>
</evidence>
<dbReference type="InterPro" id="IPR015897">
    <property type="entry name" value="CHK_kinase-like"/>
</dbReference>
<feature type="domain" description="CHK kinase-like" evidence="1">
    <location>
        <begin position="121"/>
        <end position="312"/>
    </location>
</feature>